<organism evidence="1 2">
    <name type="scientific">Phytophthora rubi</name>
    <dbReference type="NCBI Taxonomy" id="129364"/>
    <lineage>
        <taxon>Eukaryota</taxon>
        <taxon>Sar</taxon>
        <taxon>Stramenopiles</taxon>
        <taxon>Oomycota</taxon>
        <taxon>Peronosporomycetes</taxon>
        <taxon>Peronosporales</taxon>
        <taxon>Peronosporaceae</taxon>
        <taxon>Phytophthora</taxon>
    </lineage>
</organism>
<proteinExistence type="predicted"/>
<comment type="caution">
    <text evidence="1">The sequence shown here is derived from an EMBL/GenBank/DDBJ whole genome shotgun (WGS) entry which is preliminary data.</text>
</comment>
<name>A0A6A3K972_9STRA</name>
<protein>
    <submittedName>
        <fullName evidence="1">Uncharacterized protein</fullName>
    </submittedName>
</protein>
<dbReference type="AlphaFoldDB" id="A0A6A3K972"/>
<dbReference type="Proteomes" id="UP000435112">
    <property type="component" value="Unassembled WGS sequence"/>
</dbReference>
<reference evidence="1 2" key="1">
    <citation type="submission" date="2018-09" db="EMBL/GenBank/DDBJ databases">
        <title>Genomic investigation of the strawberry pathogen Phytophthora fragariae indicates pathogenicity is determined by transcriptional variation in three key races.</title>
        <authorList>
            <person name="Adams T.M."/>
            <person name="Armitage A.D."/>
            <person name="Sobczyk M.K."/>
            <person name="Bates H.J."/>
            <person name="Dunwell J.M."/>
            <person name="Nellist C.F."/>
            <person name="Harrison R.J."/>
        </authorList>
    </citation>
    <scope>NUCLEOTIDE SEQUENCE [LARGE SCALE GENOMIC DNA]</scope>
    <source>
        <strain evidence="1 2">SCRP324</strain>
    </source>
</reference>
<dbReference type="EMBL" id="QXFU01001375">
    <property type="protein sequence ID" value="KAE9003729.1"/>
    <property type="molecule type" value="Genomic_DNA"/>
</dbReference>
<gene>
    <name evidence="1" type="ORF">PR002_g17249</name>
</gene>
<sequence>MPRRRTGGTARCRPIGAARGLGCCLARLGPGFVCAWVDRPVGISAPVLGQSERMGGSVGRGASPRICTRWPRCPRRNLATT</sequence>
<accession>A0A6A3K972</accession>
<evidence type="ECO:0000313" key="1">
    <source>
        <dbReference type="EMBL" id="KAE9003729.1"/>
    </source>
</evidence>
<evidence type="ECO:0000313" key="2">
    <source>
        <dbReference type="Proteomes" id="UP000435112"/>
    </source>
</evidence>